<dbReference type="GO" id="GO:0007268">
    <property type="term" value="P:chemical synaptic transmission"/>
    <property type="evidence" value="ECO:0007669"/>
    <property type="project" value="TreeGrafter"/>
</dbReference>
<dbReference type="PANTHER" id="PTHR11827">
    <property type="entry name" value="SOLUTE CARRIER FAMILY 12, CATION COTRANSPORTERS"/>
    <property type="match status" value="1"/>
</dbReference>
<organism evidence="9 10">
    <name type="scientific">Meloidogyne javanica</name>
    <name type="common">Root-knot nematode worm</name>
    <dbReference type="NCBI Taxonomy" id="6303"/>
    <lineage>
        <taxon>Eukaryota</taxon>
        <taxon>Metazoa</taxon>
        <taxon>Ecdysozoa</taxon>
        <taxon>Nematoda</taxon>
        <taxon>Chromadorea</taxon>
        <taxon>Rhabditida</taxon>
        <taxon>Tylenchina</taxon>
        <taxon>Tylenchomorpha</taxon>
        <taxon>Tylenchoidea</taxon>
        <taxon>Meloidogynidae</taxon>
        <taxon>Meloidogyninae</taxon>
        <taxon>Meloidogyne</taxon>
        <taxon>Meloidogyne incognita group</taxon>
    </lineage>
</organism>
<dbReference type="InterPro" id="IPR004841">
    <property type="entry name" value="AA-permease/SLC12A_dom"/>
</dbReference>
<evidence type="ECO:0000313" key="10">
    <source>
        <dbReference type="WBParaSite" id="scaffold559_cov137.g1326"/>
    </source>
</evidence>
<dbReference type="Pfam" id="PF00324">
    <property type="entry name" value="AA_permease"/>
    <property type="match status" value="1"/>
</dbReference>
<accession>A0A915MZQ2</accession>
<feature type="transmembrane region" description="Helical" evidence="6">
    <location>
        <begin position="99"/>
        <end position="120"/>
    </location>
</feature>
<dbReference type="WBParaSite" id="scaffold559_cov137.g1326">
    <property type="protein sequence ID" value="scaffold559_cov137.g1326"/>
    <property type="gene ID" value="scaffold559_cov137.g1326"/>
</dbReference>
<feature type="transmembrane region" description="Helical" evidence="6">
    <location>
        <begin position="140"/>
        <end position="173"/>
    </location>
</feature>
<dbReference type="AlphaFoldDB" id="A0A915MZQ2"/>
<evidence type="ECO:0000259" key="7">
    <source>
        <dbReference type="Pfam" id="PF00324"/>
    </source>
</evidence>
<comment type="subcellular location">
    <subcellularLocation>
        <location evidence="1">Membrane</location>
        <topology evidence="1">Multi-pass membrane protein</topology>
    </subcellularLocation>
</comment>
<evidence type="ECO:0000256" key="5">
    <source>
        <dbReference type="SAM" id="MobiDB-lite"/>
    </source>
</evidence>
<sequence>MQDEYSSGAKRQNIGQMLRSLSLYNSILPTSNEDPESTIKGSSNGANGNNNNGKNRNGKPQAAAKLGTIMGVYIPCLQNIFGVLFFIRLPWIVGTAGVLEAFLVTFLTSISLSAIATNGVVSGGGPYYMVGISRNLGPELGGAVGILFYLGTTIAASMYIIGAVEIFLIYIMPQAKVFDDMYHNFRLFGSILLILVGLIVLAGVKIVNKFALPAVLVVIACIVCTFVGIFLKFGGTDSLKFCMVGNRPVDLSGFHAVHGYIPNCTDEGLRNSAIPGLSSGVFYENLYSKYRRNGDVLTKLQSKTPELPPDPNNKQNSFWVFSDTTTSFILCSGVFFPSVTGIMAGSNRSGNLRDASKSIPVGTLGAQVIAELAIPHPLLILIGCCSSTIGAGMQSLTGAPRLLQAISADDVIPFLRPFQKTDRRGEPIKAIFLTLCICWLGWRPSFRYFHWSLSTLGAFLCIAVMFISAWYFALVAIFIGAAVYKYIEYAGAEKEWGDGLKGLALSAARFALLNVDSRGIMHTRNWRPQILVLYPSKKMEQLYSNLENTRKGLLAFVAQLKAGKGLTLIAECIEGQFAQISKNDISTIKEELQDAVKESRIRGFCDVLVTEHFMQGISHLIQTSGLGGLRHNR</sequence>
<dbReference type="Pfam" id="PF03522">
    <property type="entry name" value="SLC12"/>
    <property type="match status" value="1"/>
</dbReference>
<keyword evidence="3 6" id="KW-1133">Transmembrane helix</keyword>
<reference evidence="10" key="1">
    <citation type="submission" date="2022-11" db="UniProtKB">
        <authorList>
            <consortium name="WormBaseParasite"/>
        </authorList>
    </citation>
    <scope>IDENTIFICATION</scope>
</reference>
<dbReference type="GO" id="GO:0005886">
    <property type="term" value="C:plasma membrane"/>
    <property type="evidence" value="ECO:0007669"/>
    <property type="project" value="TreeGrafter"/>
</dbReference>
<keyword evidence="4 6" id="KW-0472">Membrane</keyword>
<dbReference type="Proteomes" id="UP000887561">
    <property type="component" value="Unplaced"/>
</dbReference>
<evidence type="ECO:0000256" key="3">
    <source>
        <dbReference type="ARBA" id="ARBA00022989"/>
    </source>
</evidence>
<dbReference type="GO" id="GO:1990573">
    <property type="term" value="P:potassium ion import across plasma membrane"/>
    <property type="evidence" value="ECO:0007669"/>
    <property type="project" value="TreeGrafter"/>
</dbReference>
<keyword evidence="9" id="KW-1185">Reference proteome</keyword>
<dbReference type="PANTHER" id="PTHR11827:SF73">
    <property type="entry name" value="KAZACHOC, ISOFORM G"/>
    <property type="match status" value="1"/>
</dbReference>
<feature type="transmembrane region" description="Helical" evidence="6">
    <location>
        <begin position="66"/>
        <end position="87"/>
    </location>
</feature>
<feature type="region of interest" description="Disordered" evidence="5">
    <location>
        <begin position="32"/>
        <end position="59"/>
    </location>
</feature>
<dbReference type="Gene3D" id="1.20.1740.10">
    <property type="entry name" value="Amino acid/polyamine transporter I"/>
    <property type="match status" value="2"/>
</dbReference>
<feature type="transmembrane region" description="Helical" evidence="6">
    <location>
        <begin position="430"/>
        <end position="450"/>
    </location>
</feature>
<dbReference type="InterPro" id="IPR018491">
    <property type="entry name" value="SLC12_C"/>
</dbReference>
<feature type="transmembrane region" description="Helical" evidence="6">
    <location>
        <begin position="185"/>
        <end position="204"/>
    </location>
</feature>
<dbReference type="GO" id="GO:0055064">
    <property type="term" value="P:chloride ion homeostasis"/>
    <property type="evidence" value="ECO:0007669"/>
    <property type="project" value="TreeGrafter"/>
</dbReference>
<dbReference type="InterPro" id="IPR004842">
    <property type="entry name" value="SLC12A_fam"/>
</dbReference>
<dbReference type="GO" id="GO:0055075">
    <property type="term" value="P:potassium ion homeostasis"/>
    <property type="evidence" value="ECO:0007669"/>
    <property type="project" value="TreeGrafter"/>
</dbReference>
<evidence type="ECO:0000313" key="9">
    <source>
        <dbReference type="Proteomes" id="UP000887561"/>
    </source>
</evidence>
<protein>
    <submittedName>
        <fullName evidence="10">Amino acid permease/ SLC12A domain-containing protein</fullName>
    </submittedName>
</protein>
<feature type="transmembrane region" description="Helical" evidence="6">
    <location>
        <begin position="210"/>
        <end position="231"/>
    </location>
</feature>
<feature type="domain" description="Amino acid permease/ SLC12A" evidence="7">
    <location>
        <begin position="72"/>
        <end position="234"/>
    </location>
</feature>
<evidence type="ECO:0000256" key="6">
    <source>
        <dbReference type="SAM" id="Phobius"/>
    </source>
</evidence>
<dbReference type="GO" id="GO:0015379">
    <property type="term" value="F:potassium:chloride symporter activity"/>
    <property type="evidence" value="ECO:0007669"/>
    <property type="project" value="TreeGrafter"/>
</dbReference>
<name>A0A915MZQ2_MELJA</name>
<dbReference type="GO" id="GO:0006884">
    <property type="term" value="P:cell volume homeostasis"/>
    <property type="evidence" value="ECO:0007669"/>
    <property type="project" value="TreeGrafter"/>
</dbReference>
<dbReference type="InterPro" id="IPR002293">
    <property type="entry name" value="AA/rel_permease1"/>
</dbReference>
<feature type="transmembrane region" description="Helical" evidence="6">
    <location>
        <begin position="456"/>
        <end position="484"/>
    </location>
</feature>
<feature type="domain" description="SLC12A transporter C-terminal" evidence="8">
    <location>
        <begin position="550"/>
        <end position="632"/>
    </location>
</feature>
<feature type="compositionally biased region" description="Low complexity" evidence="5">
    <location>
        <begin position="40"/>
        <end position="59"/>
    </location>
</feature>
<dbReference type="Pfam" id="PF13520">
    <property type="entry name" value="AA_permease_2"/>
    <property type="match status" value="1"/>
</dbReference>
<evidence type="ECO:0000256" key="1">
    <source>
        <dbReference type="ARBA" id="ARBA00004141"/>
    </source>
</evidence>
<keyword evidence="2 6" id="KW-0812">Transmembrane</keyword>
<evidence type="ECO:0000259" key="8">
    <source>
        <dbReference type="Pfam" id="PF03522"/>
    </source>
</evidence>
<proteinExistence type="predicted"/>
<evidence type="ECO:0000256" key="2">
    <source>
        <dbReference type="ARBA" id="ARBA00022692"/>
    </source>
</evidence>
<dbReference type="GO" id="GO:0045202">
    <property type="term" value="C:synapse"/>
    <property type="evidence" value="ECO:0007669"/>
    <property type="project" value="GOC"/>
</dbReference>
<evidence type="ECO:0000256" key="4">
    <source>
        <dbReference type="ARBA" id="ARBA00023136"/>
    </source>
</evidence>